<feature type="non-terminal residue" evidence="1">
    <location>
        <position position="445"/>
    </location>
</feature>
<evidence type="ECO:0000313" key="1">
    <source>
        <dbReference type="EMBL" id="CAF3946240.1"/>
    </source>
</evidence>
<dbReference type="AlphaFoldDB" id="A0A819KKT3"/>
<evidence type="ECO:0000313" key="2">
    <source>
        <dbReference type="Proteomes" id="UP000663836"/>
    </source>
</evidence>
<comment type="caution">
    <text evidence="1">The sequence shown here is derived from an EMBL/GenBank/DDBJ whole genome shotgun (WGS) entry which is preliminary data.</text>
</comment>
<protein>
    <submittedName>
        <fullName evidence="1">Uncharacterized protein</fullName>
    </submittedName>
</protein>
<reference evidence="1" key="1">
    <citation type="submission" date="2021-02" db="EMBL/GenBank/DDBJ databases">
        <authorList>
            <person name="Nowell W R."/>
        </authorList>
    </citation>
    <scope>NUCLEOTIDE SEQUENCE</scope>
</reference>
<proteinExistence type="predicted"/>
<sequence>IPISDELNLIRLPYESDRFHISNDKYELTIVDKNEIPLSEPITFKQLTSESIEFEYIDDNRQTIQIIEIASHHPIHKSIMLNVKPISFDKLSTIKQPASQTLFVVDNNDQPLSKPIQFLDHTYSSLNISDFNLVTFLYDEKTNEQILLTPEQYLISIQQAEFTPRKFITYIINNKDKTVISEPIQISDIGIQIRHSIENIISNRLNLFDRKRYELFTYLKLSENKNEFLKILSDEYEFINAYIQDRLDKLKIEEKIIELIIPILDKQYDDISIDQIEYKREQSNMDNLLNTMKSFLQLDEKLTKYRKTQIIEQLEIQKLENNLIQQLIQISIQLDDPLIIKQVENLTNHMQNTQLLNELRPIILSSIKNRAKIIEEKFETLLINIHNKSHQLKQSEQIQFEYFQFLNTRFNEEIEHEKNIENLYDKIERMQYDLHQKIGMIYSNV</sequence>
<accession>A0A819KKT3</accession>
<dbReference type="EMBL" id="CAJOBD010003407">
    <property type="protein sequence ID" value="CAF3946240.1"/>
    <property type="molecule type" value="Genomic_DNA"/>
</dbReference>
<name>A0A819KKT3_9BILA</name>
<dbReference type="Proteomes" id="UP000663836">
    <property type="component" value="Unassembled WGS sequence"/>
</dbReference>
<gene>
    <name evidence="1" type="ORF">JBS370_LOCUS23282</name>
</gene>
<organism evidence="1 2">
    <name type="scientific">Rotaria sordida</name>
    <dbReference type="NCBI Taxonomy" id="392033"/>
    <lineage>
        <taxon>Eukaryota</taxon>
        <taxon>Metazoa</taxon>
        <taxon>Spiralia</taxon>
        <taxon>Gnathifera</taxon>
        <taxon>Rotifera</taxon>
        <taxon>Eurotatoria</taxon>
        <taxon>Bdelloidea</taxon>
        <taxon>Philodinida</taxon>
        <taxon>Philodinidae</taxon>
        <taxon>Rotaria</taxon>
    </lineage>
</organism>